<reference evidence="2" key="1">
    <citation type="submission" date="2021-01" db="EMBL/GenBank/DDBJ databases">
        <authorList>
            <consortium name="Genoscope - CEA"/>
            <person name="William W."/>
        </authorList>
    </citation>
    <scope>NUCLEOTIDE SEQUENCE</scope>
</reference>
<gene>
    <name evidence="2" type="ORF">PPRIM_AZ9-3.1.T1180041</name>
</gene>
<evidence type="ECO:0000313" key="3">
    <source>
        <dbReference type="Proteomes" id="UP000688137"/>
    </source>
</evidence>
<protein>
    <submittedName>
        <fullName evidence="2">Uncharacterized protein</fullName>
    </submittedName>
</protein>
<accession>A0A8S1PHS7</accession>
<dbReference type="OMA" id="RIHNSMK"/>
<name>A0A8S1PHS7_PARPR</name>
<evidence type="ECO:0000313" key="2">
    <source>
        <dbReference type="EMBL" id="CAD8102321.1"/>
    </source>
</evidence>
<comment type="caution">
    <text evidence="2">The sequence shown here is derived from an EMBL/GenBank/DDBJ whole genome shotgun (WGS) entry which is preliminary data.</text>
</comment>
<dbReference type="EMBL" id="CAJJDM010000121">
    <property type="protein sequence ID" value="CAD8102321.1"/>
    <property type="molecule type" value="Genomic_DNA"/>
</dbReference>
<feature type="coiled-coil region" evidence="1">
    <location>
        <begin position="168"/>
        <end position="195"/>
    </location>
</feature>
<organism evidence="2 3">
    <name type="scientific">Paramecium primaurelia</name>
    <dbReference type="NCBI Taxonomy" id="5886"/>
    <lineage>
        <taxon>Eukaryota</taxon>
        <taxon>Sar</taxon>
        <taxon>Alveolata</taxon>
        <taxon>Ciliophora</taxon>
        <taxon>Intramacronucleata</taxon>
        <taxon>Oligohymenophorea</taxon>
        <taxon>Peniculida</taxon>
        <taxon>Parameciidae</taxon>
        <taxon>Paramecium</taxon>
    </lineage>
</organism>
<evidence type="ECO:0000256" key="1">
    <source>
        <dbReference type="SAM" id="Coils"/>
    </source>
</evidence>
<sequence>MIIPLQMDQSLVENSKRKPFSPLEINPKQYSMSNKLNLLQLDIMTPIQVKSNHSNSNIQFGLQKLLKTSPYAQLIKQKSQQQISSIDTGSQNVYNGTTQHSSQTNVKVDNKFMMTNNQNNIKRRIHNSMKIFAPKKSLEYSHQINSTYKDKQTIKALQDLLIRSTLTLQMYKEQIIKSEQENIKLKEQLSGLQVQN</sequence>
<keyword evidence="1" id="KW-0175">Coiled coil</keyword>
<keyword evidence="3" id="KW-1185">Reference proteome</keyword>
<dbReference type="AlphaFoldDB" id="A0A8S1PHS7"/>
<dbReference type="Proteomes" id="UP000688137">
    <property type="component" value="Unassembled WGS sequence"/>
</dbReference>
<proteinExistence type="predicted"/>